<dbReference type="HOGENOM" id="CLU_2872690_0_0_10"/>
<reference evidence="1 2" key="1">
    <citation type="submission" date="2008-12" db="EMBL/GenBank/DDBJ databases">
        <authorList>
            <person name="Fulton L."/>
            <person name="Clifton S."/>
            <person name="Fulton B."/>
            <person name="Xu J."/>
            <person name="Minx P."/>
            <person name="Pepin K.H."/>
            <person name="Johnson M."/>
            <person name="Bhonagiri V."/>
            <person name="Nash W.E."/>
            <person name="Mardis E.R."/>
            <person name="Wilson R.K."/>
        </authorList>
    </citation>
    <scope>NUCLEOTIDE SEQUENCE [LARGE SCALE GENOMIC DNA]</scope>
    <source>
        <strain evidence="1 2">DSM 18228</strain>
    </source>
</reference>
<sequence length="63" mass="7066">GSKVDFGSMNLQYAGSDGKGVYFFLSPGDMDSMNNQLWNEPPFSRLHVADDAFNGAVFYYEFI</sequence>
<dbReference type="RefSeq" id="WP_008140379.1">
    <property type="nucleotide sequence ID" value="NZ_EQ973632.1"/>
</dbReference>
<accession>S0F8S6</accession>
<evidence type="ECO:0000313" key="2">
    <source>
        <dbReference type="Proteomes" id="UP000014073"/>
    </source>
</evidence>
<dbReference type="Proteomes" id="UP000014073">
    <property type="component" value="Unassembled WGS sequence"/>
</dbReference>
<name>S0F8S6_9BACT</name>
<protein>
    <submittedName>
        <fullName evidence="1">Uncharacterized protein</fullName>
    </submittedName>
</protein>
<proteinExistence type="predicted"/>
<dbReference type="EMBL" id="ACBW01000030">
    <property type="protein sequence ID" value="EEF74951.1"/>
    <property type="molecule type" value="Genomic_DNA"/>
</dbReference>
<evidence type="ECO:0000313" key="1">
    <source>
        <dbReference type="EMBL" id="EEF74951.1"/>
    </source>
</evidence>
<gene>
    <name evidence="1" type="ORF">BACCOPRO_00433</name>
</gene>
<comment type="caution">
    <text evidence="1">The sequence shown here is derived from an EMBL/GenBank/DDBJ whole genome shotgun (WGS) entry which is preliminary data.</text>
</comment>
<organism evidence="1 2">
    <name type="scientific">Phocaeicola coprophilus DSM 18228 = JCM 13818</name>
    <dbReference type="NCBI Taxonomy" id="547042"/>
    <lineage>
        <taxon>Bacteria</taxon>
        <taxon>Pseudomonadati</taxon>
        <taxon>Bacteroidota</taxon>
        <taxon>Bacteroidia</taxon>
        <taxon>Bacteroidales</taxon>
        <taxon>Bacteroidaceae</taxon>
        <taxon>Phocaeicola</taxon>
    </lineage>
</organism>
<dbReference type="AlphaFoldDB" id="S0F8S6"/>
<feature type="non-terminal residue" evidence="1">
    <location>
        <position position="1"/>
    </location>
</feature>
<keyword evidence="2" id="KW-1185">Reference proteome</keyword>